<organism evidence="1 2">
    <name type="scientific">Anopheles minimus</name>
    <dbReference type="NCBI Taxonomy" id="112268"/>
    <lineage>
        <taxon>Eukaryota</taxon>
        <taxon>Metazoa</taxon>
        <taxon>Ecdysozoa</taxon>
        <taxon>Arthropoda</taxon>
        <taxon>Hexapoda</taxon>
        <taxon>Insecta</taxon>
        <taxon>Pterygota</taxon>
        <taxon>Neoptera</taxon>
        <taxon>Endopterygota</taxon>
        <taxon>Diptera</taxon>
        <taxon>Nematocera</taxon>
        <taxon>Culicoidea</taxon>
        <taxon>Culicidae</taxon>
        <taxon>Anophelinae</taxon>
        <taxon>Anopheles</taxon>
    </lineage>
</organism>
<dbReference type="EnsemblMetazoa" id="AMIN014344-RA">
    <property type="protein sequence ID" value="AMIN014344-PA"/>
    <property type="gene ID" value="AMIN014344"/>
</dbReference>
<reference evidence="1" key="2">
    <citation type="submission" date="2020-05" db="UniProtKB">
        <authorList>
            <consortium name="EnsemblMetazoa"/>
        </authorList>
    </citation>
    <scope>IDENTIFICATION</scope>
    <source>
        <strain evidence="1">MINIMUS1</strain>
    </source>
</reference>
<dbReference type="AlphaFoldDB" id="A0A182WNR7"/>
<evidence type="ECO:0000313" key="1">
    <source>
        <dbReference type="EnsemblMetazoa" id="AMIN014344-PA"/>
    </source>
</evidence>
<keyword evidence="2" id="KW-1185">Reference proteome</keyword>
<protein>
    <submittedName>
        <fullName evidence="1">Uncharacterized protein</fullName>
    </submittedName>
</protein>
<proteinExistence type="predicted"/>
<sequence length="43" mass="4529">RGSSFSPRVSEVSTSFEPWWPVQAVCAGSAYRVSLAASDAQPG</sequence>
<dbReference type="VEuPathDB" id="VectorBase:AMIN014344"/>
<evidence type="ECO:0000313" key="2">
    <source>
        <dbReference type="Proteomes" id="UP000075920"/>
    </source>
</evidence>
<reference evidence="2" key="1">
    <citation type="submission" date="2013-03" db="EMBL/GenBank/DDBJ databases">
        <title>The Genome Sequence of Anopheles minimus MINIMUS1.</title>
        <authorList>
            <consortium name="The Broad Institute Genomics Platform"/>
            <person name="Neafsey D.E."/>
            <person name="Walton C."/>
            <person name="Walker B."/>
            <person name="Young S.K."/>
            <person name="Zeng Q."/>
            <person name="Gargeya S."/>
            <person name="Fitzgerald M."/>
            <person name="Haas B."/>
            <person name="Abouelleil A."/>
            <person name="Allen A.W."/>
            <person name="Alvarado L."/>
            <person name="Arachchi H.M."/>
            <person name="Berlin A.M."/>
            <person name="Chapman S.B."/>
            <person name="Gainer-Dewar J."/>
            <person name="Goldberg J."/>
            <person name="Griggs A."/>
            <person name="Gujja S."/>
            <person name="Hansen M."/>
            <person name="Howarth C."/>
            <person name="Imamovic A."/>
            <person name="Ireland A."/>
            <person name="Larimer J."/>
            <person name="McCowan C."/>
            <person name="Murphy C."/>
            <person name="Pearson M."/>
            <person name="Poon T.W."/>
            <person name="Priest M."/>
            <person name="Roberts A."/>
            <person name="Saif S."/>
            <person name="Shea T."/>
            <person name="Sisk P."/>
            <person name="Sykes S."/>
            <person name="Wortman J."/>
            <person name="Nusbaum C."/>
            <person name="Birren B."/>
        </authorList>
    </citation>
    <scope>NUCLEOTIDE SEQUENCE [LARGE SCALE GENOMIC DNA]</scope>
    <source>
        <strain evidence="2">MINIMUS1</strain>
    </source>
</reference>
<name>A0A182WNR7_9DIPT</name>
<dbReference type="Proteomes" id="UP000075920">
    <property type="component" value="Unassembled WGS sequence"/>
</dbReference>
<accession>A0A182WNR7</accession>